<dbReference type="AlphaFoldDB" id="A0A8C6S1Y6"/>
<reference evidence="1" key="2">
    <citation type="submission" date="2025-09" db="UniProtKB">
        <authorList>
            <consortium name="Ensembl"/>
        </authorList>
    </citation>
    <scope>IDENTIFICATION</scope>
</reference>
<name>A0A8C6S1Y6_9GOBI</name>
<evidence type="ECO:0000313" key="1">
    <source>
        <dbReference type="Ensembl" id="ENSNMLP00000000564.1"/>
    </source>
</evidence>
<dbReference type="Pfam" id="PF13516">
    <property type="entry name" value="LRR_6"/>
    <property type="match status" value="1"/>
</dbReference>
<dbReference type="Proteomes" id="UP000694523">
    <property type="component" value="Unplaced"/>
</dbReference>
<evidence type="ECO:0008006" key="3">
    <source>
        <dbReference type="Google" id="ProtNLM"/>
    </source>
</evidence>
<keyword evidence="2" id="KW-1185">Reference proteome</keyword>
<organism evidence="1 2">
    <name type="scientific">Neogobius melanostomus</name>
    <name type="common">round goby</name>
    <dbReference type="NCBI Taxonomy" id="47308"/>
    <lineage>
        <taxon>Eukaryota</taxon>
        <taxon>Metazoa</taxon>
        <taxon>Chordata</taxon>
        <taxon>Craniata</taxon>
        <taxon>Vertebrata</taxon>
        <taxon>Euteleostomi</taxon>
        <taxon>Actinopterygii</taxon>
        <taxon>Neopterygii</taxon>
        <taxon>Teleostei</taxon>
        <taxon>Neoteleostei</taxon>
        <taxon>Acanthomorphata</taxon>
        <taxon>Gobiaria</taxon>
        <taxon>Gobiiformes</taxon>
        <taxon>Gobioidei</taxon>
        <taxon>Gobiidae</taxon>
        <taxon>Benthophilinae</taxon>
        <taxon>Neogobiini</taxon>
        <taxon>Neogobius</taxon>
    </lineage>
</organism>
<accession>A0A8C6S1Y6</accession>
<dbReference type="Gene3D" id="3.80.10.10">
    <property type="entry name" value="Ribonuclease Inhibitor"/>
    <property type="match status" value="2"/>
</dbReference>
<dbReference type="InterPro" id="IPR032675">
    <property type="entry name" value="LRR_dom_sf"/>
</dbReference>
<dbReference type="SUPFAM" id="SSF52047">
    <property type="entry name" value="RNI-like"/>
    <property type="match status" value="1"/>
</dbReference>
<sequence>MQTSKYCPVHSLFLKHYIKIDLIDFFSFPFLIQRRQKLRSGGNIAIHPCSLPYIQQTFRMLNLIPMNKTMRGVEESCGFPLLEELSLATTSYSFTSDKDLLHILFGSTKLRVLDLRGCSRITPAGLAALPCSDLECLFWGQYFTSSVGSSSLPKTGLHLLTQKWGQTLQQLDIANQLFTEEDLECAISFLSQAPDTLRSLNLSGTRISPSFFNSIVHFLALLGQTTLNYLNLSSCRYLPRGLKRTYRDQEDIQQLLVKIK</sequence>
<dbReference type="Ensembl" id="ENSNMLT00000000670.1">
    <property type="protein sequence ID" value="ENSNMLP00000000564.1"/>
    <property type="gene ID" value="ENSNMLG00000000469.1"/>
</dbReference>
<proteinExistence type="predicted"/>
<dbReference type="InterPro" id="IPR001611">
    <property type="entry name" value="Leu-rich_rpt"/>
</dbReference>
<reference evidence="1" key="1">
    <citation type="submission" date="2025-08" db="UniProtKB">
        <authorList>
            <consortium name="Ensembl"/>
        </authorList>
    </citation>
    <scope>IDENTIFICATION</scope>
</reference>
<protein>
    <recommendedName>
        <fullName evidence="3">F-box/LRR-repeat protein 6</fullName>
    </recommendedName>
</protein>
<evidence type="ECO:0000313" key="2">
    <source>
        <dbReference type="Proteomes" id="UP000694523"/>
    </source>
</evidence>